<dbReference type="EMBL" id="AM746676">
    <property type="protein sequence ID" value="CAN92244.1"/>
    <property type="molecule type" value="Genomic_DNA"/>
</dbReference>
<dbReference type="RefSeq" id="WP_012234720.1">
    <property type="nucleotide sequence ID" value="NC_010162.1"/>
</dbReference>
<dbReference type="PANTHER" id="PTHR35861:SF1">
    <property type="entry name" value="PHAGE TAIL SHEATH PROTEIN"/>
    <property type="match status" value="1"/>
</dbReference>
<feature type="domain" description="Tail sheath protein C-terminal" evidence="2">
    <location>
        <begin position="684"/>
        <end position="787"/>
    </location>
</feature>
<name>A9FV72_SORC5</name>
<dbReference type="InterPro" id="IPR020287">
    <property type="entry name" value="Tail_sheath_C"/>
</dbReference>
<dbReference type="Pfam" id="PF17482">
    <property type="entry name" value="Phage_sheath_1C"/>
    <property type="match status" value="1"/>
</dbReference>
<dbReference type="PANTHER" id="PTHR35861">
    <property type="match status" value="1"/>
</dbReference>
<protein>
    <recommendedName>
        <fullName evidence="2">Tail sheath protein C-terminal domain-containing protein</fullName>
    </recommendedName>
</protein>
<evidence type="ECO:0000259" key="2">
    <source>
        <dbReference type="Pfam" id="PF17482"/>
    </source>
</evidence>
<evidence type="ECO:0000256" key="1">
    <source>
        <dbReference type="ARBA" id="ARBA00008005"/>
    </source>
</evidence>
<sequence length="795" mass="83927">MPVTPTYPGVYIEEAPSAVRTIAGVGTSIALFVGRAAQGSLEKPTLCLSYADFARAYSEDTRYGELAQSVRLFFENGGSQCWVLRIAHNAQAAVTTLKSEADSDVLKLTAKSPGLIGNTIRAAVTYSGPRPEATFNLELFRWDKDSTGALVRRDVELWTNLSMDPNSRRYAPTLVTQSSKLVKAELAGAHAAGVGYSQSGRPLDFPSAADDAAFNQVWNDARGAGTDLRISVDGGELVNVELGGIPAITGADFGARQNNLATEIEQRINAKLSPTKTVKVSFVTGPERATGSVTSLLRIESTGADVIIQPAADPAKDLTAALMLGEPQGGLEVGAWAATRPAPTGISYKALSALTTFAGETQGAISKITIDGKDVDIGSLVTVVTTPAGTGRIFVDGSSSSKNGNSDGVREKLGLIVSRFNANAAAAGVPYRAELWGLRLAFIAADGSDNVVPKISTGAGAGGTNLATSFNKNVRYASLGAGGLGSQTPGQAGDDGDPPQDTDYQAAYLIADKEIDLFNLLILAANKDKDGAPVARTGLWGPASVFAAKRRALLLVDPTDTWTNTVPATDKNVGVDAIRIGLVKANAALFYPSVVVSEGGLNATVSPSGAIAGLMARIDSSRGVWKAPAGMEADLRGVVGLSQRFSDGENGVLNPRAVNTLRVFPFGIVNWGARTLDGDDAFGSEWKYVPVRRLALYLEESLYRGMQWAVFEPNDEPLWAQIRLNVGAFMQSLFRQGAFQGRSPREAYFVKCDRDTTTQDDINRGIVNVIVGFAPLKPAEFVIIKIQQMAGQLTA</sequence>
<evidence type="ECO:0000313" key="3">
    <source>
        <dbReference type="EMBL" id="CAN92244.1"/>
    </source>
</evidence>
<evidence type="ECO:0000313" key="4">
    <source>
        <dbReference type="Proteomes" id="UP000002139"/>
    </source>
</evidence>
<dbReference type="STRING" id="448385.sce2085"/>
<dbReference type="Gene3D" id="3.40.50.11780">
    <property type="match status" value="2"/>
</dbReference>
<proteinExistence type="inferred from homology"/>
<dbReference type="Proteomes" id="UP000002139">
    <property type="component" value="Chromosome"/>
</dbReference>
<dbReference type="BioCyc" id="SCEL448385:SCE_RS10730-MONOMER"/>
<dbReference type="AlphaFoldDB" id="A9FV72"/>
<dbReference type="KEGG" id="scl:sce2085"/>
<dbReference type="HOGENOM" id="CLU_009303_1_0_7"/>
<dbReference type="InterPro" id="IPR052042">
    <property type="entry name" value="Tail_sheath_structural"/>
</dbReference>
<dbReference type="eggNOG" id="COG3497">
    <property type="taxonomic scope" value="Bacteria"/>
</dbReference>
<keyword evidence="4" id="KW-1185">Reference proteome</keyword>
<accession>A9FV72</accession>
<gene>
    <name evidence="3" type="ordered locus">sce2085</name>
</gene>
<reference evidence="3 4" key="1">
    <citation type="journal article" date="2007" name="Nat. Biotechnol.">
        <title>Complete genome sequence of the myxobacterium Sorangium cellulosum.</title>
        <authorList>
            <person name="Schneiker S."/>
            <person name="Perlova O."/>
            <person name="Kaiser O."/>
            <person name="Gerth K."/>
            <person name="Alici A."/>
            <person name="Altmeyer M.O."/>
            <person name="Bartels D."/>
            <person name="Bekel T."/>
            <person name="Beyer S."/>
            <person name="Bode E."/>
            <person name="Bode H.B."/>
            <person name="Bolten C.J."/>
            <person name="Choudhuri J.V."/>
            <person name="Doss S."/>
            <person name="Elnakady Y.A."/>
            <person name="Frank B."/>
            <person name="Gaigalat L."/>
            <person name="Goesmann A."/>
            <person name="Groeger C."/>
            <person name="Gross F."/>
            <person name="Jelsbak L."/>
            <person name="Jelsbak L."/>
            <person name="Kalinowski J."/>
            <person name="Kegler C."/>
            <person name="Knauber T."/>
            <person name="Konietzny S."/>
            <person name="Kopp M."/>
            <person name="Krause L."/>
            <person name="Krug D."/>
            <person name="Linke B."/>
            <person name="Mahmud T."/>
            <person name="Martinez-Arias R."/>
            <person name="McHardy A.C."/>
            <person name="Merai M."/>
            <person name="Meyer F."/>
            <person name="Mormann S."/>
            <person name="Munoz-Dorado J."/>
            <person name="Perez J."/>
            <person name="Pradella S."/>
            <person name="Rachid S."/>
            <person name="Raddatz G."/>
            <person name="Rosenau F."/>
            <person name="Rueckert C."/>
            <person name="Sasse F."/>
            <person name="Scharfe M."/>
            <person name="Schuster S.C."/>
            <person name="Suen G."/>
            <person name="Treuner-Lange A."/>
            <person name="Velicer G.J."/>
            <person name="Vorholter F.-J."/>
            <person name="Weissman K.J."/>
            <person name="Welch R.D."/>
            <person name="Wenzel S.C."/>
            <person name="Whitworth D.E."/>
            <person name="Wilhelm S."/>
            <person name="Wittmann C."/>
            <person name="Bloecker H."/>
            <person name="Puehler A."/>
            <person name="Mueller R."/>
        </authorList>
    </citation>
    <scope>NUCLEOTIDE SEQUENCE [LARGE SCALE GENOMIC DNA]</scope>
    <source>
        <strain evidence="4">So ce56</strain>
    </source>
</reference>
<comment type="similarity">
    <text evidence="1">Belongs to the myoviridae tail sheath protein family.</text>
</comment>
<organism evidence="3 4">
    <name type="scientific">Sorangium cellulosum (strain So ce56)</name>
    <name type="common">Polyangium cellulosum (strain So ce56)</name>
    <dbReference type="NCBI Taxonomy" id="448385"/>
    <lineage>
        <taxon>Bacteria</taxon>
        <taxon>Pseudomonadati</taxon>
        <taxon>Myxococcota</taxon>
        <taxon>Polyangia</taxon>
        <taxon>Polyangiales</taxon>
        <taxon>Polyangiaceae</taxon>
        <taxon>Sorangium</taxon>
    </lineage>
</organism>